<gene>
    <name evidence="9 12" type="primary">argR</name>
    <name evidence="12" type="ORF">SZ25_00509</name>
</gene>
<dbReference type="InterPro" id="IPR036390">
    <property type="entry name" value="WH_DNA-bd_sf"/>
</dbReference>
<keyword evidence="8 9" id="KW-0804">Transcription</keyword>
<comment type="pathway">
    <text evidence="2 9">Amino-acid biosynthesis; L-arginine biosynthesis [regulation].</text>
</comment>
<keyword evidence="6 9" id="KW-0805">Transcription regulation</keyword>
<sequence>MKSIEIDKNILIIIEKENCYEQQDIIKYLAQAGISLIQSNLSRRLKKLNIIKREGKYQILAIKTSSNLIKHIDLSPPNMLIIHTQPGNASAIASKIDRQKESLKGILGTIAGDDTIFAATNGKYSLELLKNQIFAII</sequence>
<evidence type="ECO:0000256" key="8">
    <source>
        <dbReference type="ARBA" id="ARBA00023163"/>
    </source>
</evidence>
<keyword evidence="9" id="KW-0028">Amino-acid biosynthesis</keyword>
<evidence type="ECO:0000259" key="11">
    <source>
        <dbReference type="Pfam" id="PF02863"/>
    </source>
</evidence>
<evidence type="ECO:0000256" key="4">
    <source>
        <dbReference type="ARBA" id="ARBA00021148"/>
    </source>
</evidence>
<dbReference type="SUPFAM" id="SSF46785">
    <property type="entry name" value="Winged helix' DNA-binding domain"/>
    <property type="match status" value="1"/>
</dbReference>
<dbReference type="InterPro" id="IPR001669">
    <property type="entry name" value="Arg_repress"/>
</dbReference>
<proteinExistence type="inferred from homology"/>
<protein>
    <recommendedName>
        <fullName evidence="4 9">Arginine repressor</fullName>
    </recommendedName>
</protein>
<organism evidence="12 13">
    <name type="scientific">Candidatus Arcanibacter lacustris</name>
    <dbReference type="NCBI Taxonomy" id="1607817"/>
    <lineage>
        <taxon>Bacteria</taxon>
        <taxon>Pseudomonadati</taxon>
        <taxon>Pseudomonadota</taxon>
        <taxon>Alphaproteobacteria</taxon>
        <taxon>Rickettsiales</taxon>
        <taxon>Candidatus Arcanibacter</taxon>
    </lineage>
</organism>
<accession>A0A0F5MNK3</accession>
<dbReference type="Pfam" id="PF02863">
    <property type="entry name" value="Arg_repressor_C"/>
    <property type="match status" value="1"/>
</dbReference>
<keyword evidence="13" id="KW-1185">Reference proteome</keyword>
<evidence type="ECO:0000313" key="12">
    <source>
        <dbReference type="EMBL" id="KKB96360.1"/>
    </source>
</evidence>
<dbReference type="GO" id="GO:0051259">
    <property type="term" value="P:protein complex oligomerization"/>
    <property type="evidence" value="ECO:0007669"/>
    <property type="project" value="InterPro"/>
</dbReference>
<dbReference type="InterPro" id="IPR036388">
    <property type="entry name" value="WH-like_DNA-bd_sf"/>
</dbReference>
<dbReference type="GO" id="GO:0005737">
    <property type="term" value="C:cytoplasm"/>
    <property type="evidence" value="ECO:0007669"/>
    <property type="project" value="UniProtKB-SubCell"/>
</dbReference>
<dbReference type="Pfam" id="PF01316">
    <property type="entry name" value="Arg_repressor"/>
    <property type="match status" value="1"/>
</dbReference>
<evidence type="ECO:0000259" key="10">
    <source>
        <dbReference type="Pfam" id="PF01316"/>
    </source>
</evidence>
<reference evidence="12 13" key="1">
    <citation type="submission" date="2015-02" db="EMBL/GenBank/DDBJ databases">
        <title>Single cell genomics of a rare environmental alphaproteobacterium provides unique insights into Rickettsiaceae evolution.</title>
        <authorList>
            <person name="Martijn J."/>
            <person name="Schulz F."/>
            <person name="Zaremba-Niedzwiedzka K."/>
            <person name="Viklund J."/>
            <person name="Stepanauskas R."/>
            <person name="Andersson S.G.E."/>
            <person name="Horn M."/>
            <person name="Guy L."/>
            <person name="Ettema T.J.G."/>
        </authorList>
    </citation>
    <scope>NUCLEOTIDE SEQUENCE [LARGE SCALE GENOMIC DNA]</scope>
    <source>
        <strain evidence="12 13">SCGC AAA041-L04</strain>
    </source>
</reference>
<dbReference type="PANTHER" id="PTHR34471">
    <property type="entry name" value="ARGININE REPRESSOR"/>
    <property type="match status" value="1"/>
</dbReference>
<keyword evidence="7 9" id="KW-0238">DNA-binding</keyword>
<dbReference type="InterPro" id="IPR020899">
    <property type="entry name" value="Arg_repress_C"/>
</dbReference>
<evidence type="ECO:0000256" key="6">
    <source>
        <dbReference type="ARBA" id="ARBA00023015"/>
    </source>
</evidence>
<dbReference type="Gene3D" id="3.30.1360.40">
    <property type="match status" value="1"/>
</dbReference>
<dbReference type="GO" id="GO:0034618">
    <property type="term" value="F:arginine binding"/>
    <property type="evidence" value="ECO:0007669"/>
    <property type="project" value="InterPro"/>
</dbReference>
<evidence type="ECO:0000256" key="7">
    <source>
        <dbReference type="ARBA" id="ARBA00023125"/>
    </source>
</evidence>
<keyword evidence="9" id="KW-0055">Arginine biosynthesis</keyword>
<dbReference type="Proteomes" id="UP000033358">
    <property type="component" value="Unassembled WGS sequence"/>
</dbReference>
<comment type="caution">
    <text evidence="12">The sequence shown here is derived from an EMBL/GenBank/DDBJ whole genome shotgun (WGS) entry which is preliminary data.</text>
</comment>
<dbReference type="HAMAP" id="MF_00173">
    <property type="entry name" value="Arg_repressor"/>
    <property type="match status" value="1"/>
</dbReference>
<evidence type="ECO:0000256" key="5">
    <source>
        <dbReference type="ARBA" id="ARBA00022490"/>
    </source>
</evidence>
<comment type="subcellular location">
    <subcellularLocation>
        <location evidence="1 9">Cytoplasm</location>
    </subcellularLocation>
</comment>
<evidence type="ECO:0000256" key="1">
    <source>
        <dbReference type="ARBA" id="ARBA00004496"/>
    </source>
</evidence>
<dbReference type="InterPro" id="IPR036251">
    <property type="entry name" value="Arg_repress_C_sf"/>
</dbReference>
<keyword evidence="9" id="KW-0678">Repressor</keyword>
<comment type="similarity">
    <text evidence="3 9">Belongs to the ArgR family.</text>
</comment>
<evidence type="ECO:0000256" key="3">
    <source>
        <dbReference type="ARBA" id="ARBA00008316"/>
    </source>
</evidence>
<dbReference type="AlphaFoldDB" id="A0A0F5MNK3"/>
<dbReference type="GO" id="GO:1900079">
    <property type="term" value="P:regulation of arginine biosynthetic process"/>
    <property type="evidence" value="ECO:0007669"/>
    <property type="project" value="UniProtKB-UniRule"/>
</dbReference>
<dbReference type="PANTHER" id="PTHR34471:SF1">
    <property type="entry name" value="ARGININE REPRESSOR"/>
    <property type="match status" value="1"/>
</dbReference>
<name>A0A0F5MNK3_9RICK</name>
<evidence type="ECO:0000256" key="2">
    <source>
        <dbReference type="ARBA" id="ARBA00005040"/>
    </source>
</evidence>
<dbReference type="Gene3D" id="1.10.10.10">
    <property type="entry name" value="Winged helix-like DNA-binding domain superfamily/Winged helix DNA-binding domain"/>
    <property type="match status" value="1"/>
</dbReference>
<dbReference type="GO" id="GO:0003700">
    <property type="term" value="F:DNA-binding transcription factor activity"/>
    <property type="evidence" value="ECO:0007669"/>
    <property type="project" value="UniProtKB-UniRule"/>
</dbReference>
<evidence type="ECO:0000313" key="13">
    <source>
        <dbReference type="Proteomes" id="UP000033358"/>
    </source>
</evidence>
<dbReference type="GO" id="GO:0006526">
    <property type="term" value="P:L-arginine biosynthetic process"/>
    <property type="evidence" value="ECO:0007669"/>
    <property type="project" value="UniProtKB-UniPathway"/>
</dbReference>
<dbReference type="SUPFAM" id="SSF55252">
    <property type="entry name" value="C-terminal domain of arginine repressor"/>
    <property type="match status" value="1"/>
</dbReference>
<dbReference type="UniPathway" id="UPA00068"/>
<dbReference type="PATRIC" id="fig|1607817.3.peg.506"/>
<dbReference type="GO" id="GO:0003677">
    <property type="term" value="F:DNA binding"/>
    <property type="evidence" value="ECO:0007669"/>
    <property type="project" value="UniProtKB-KW"/>
</dbReference>
<dbReference type="EMBL" id="JYHA01000087">
    <property type="protein sequence ID" value="KKB96360.1"/>
    <property type="molecule type" value="Genomic_DNA"/>
</dbReference>
<keyword evidence="5 9" id="KW-0963">Cytoplasm</keyword>
<evidence type="ECO:0000256" key="9">
    <source>
        <dbReference type="HAMAP-Rule" id="MF_00173"/>
    </source>
</evidence>
<feature type="domain" description="Arginine repressor C-terminal" evidence="11">
    <location>
        <begin position="78"/>
        <end position="132"/>
    </location>
</feature>
<dbReference type="PRINTS" id="PR01467">
    <property type="entry name" value="ARGREPRESSOR"/>
</dbReference>
<comment type="function">
    <text evidence="9">Regulates arginine biosynthesis genes.</text>
</comment>
<dbReference type="InterPro" id="IPR020900">
    <property type="entry name" value="Arg_repress_DNA-bd"/>
</dbReference>
<feature type="domain" description="Arginine repressor DNA-binding" evidence="10">
    <location>
        <begin position="7"/>
        <end position="54"/>
    </location>
</feature>